<evidence type="ECO:0000256" key="3">
    <source>
        <dbReference type="ARBA" id="ARBA00022801"/>
    </source>
</evidence>
<dbReference type="InterPro" id="IPR013785">
    <property type="entry name" value="Aldolase_TIM"/>
</dbReference>
<dbReference type="EC" id="3.2.1.22" evidence="2 5"/>
<dbReference type="PANTHER" id="PTHR43053:SF3">
    <property type="entry name" value="ALPHA-GALACTOSIDASE C-RELATED"/>
    <property type="match status" value="1"/>
</dbReference>
<comment type="catalytic activity">
    <reaction evidence="1 5">
        <text>Hydrolysis of terminal, non-reducing alpha-D-galactose residues in alpha-D-galactosides, including galactose oligosaccharides, galactomannans and galactolipids.</text>
        <dbReference type="EC" id="3.2.1.22"/>
    </reaction>
</comment>
<accession>A0A5K7S5R7</accession>
<dbReference type="Gene3D" id="3.20.20.70">
    <property type="entry name" value="Aldolase class I"/>
    <property type="match status" value="1"/>
</dbReference>
<gene>
    <name evidence="11" type="ORF">AQPE_0837</name>
</gene>
<dbReference type="Gene3D" id="2.60.40.1180">
    <property type="entry name" value="Golgi alpha-mannosidase II"/>
    <property type="match status" value="1"/>
</dbReference>
<feature type="binding site" evidence="7">
    <location>
        <position position="430"/>
    </location>
    <ligand>
        <name>substrate</name>
    </ligand>
</feature>
<protein>
    <recommendedName>
        <fullName evidence="2 5">Alpha-galactosidase</fullName>
        <ecNumber evidence="2 5">3.2.1.22</ecNumber>
    </recommendedName>
</protein>
<feature type="active site" description="Proton donor" evidence="6">
    <location>
        <position position="535"/>
    </location>
</feature>
<reference evidence="11" key="1">
    <citation type="journal article" date="2020" name="Int. J. Syst. Evol. Microbiol.">
        <title>Aquipluma nitroreducens gen. nov. sp. nov., a novel facultatively anaerobic bacterium isolated from a freshwater lake.</title>
        <authorList>
            <person name="Watanabe M."/>
            <person name="Kojima H."/>
            <person name="Fukui M."/>
        </authorList>
    </citation>
    <scope>NUCLEOTIDE SEQUENCE</scope>
    <source>
        <strain evidence="11">MeG22</strain>
    </source>
</reference>
<dbReference type="InterPro" id="IPR002252">
    <property type="entry name" value="Glyco_hydro_36"/>
</dbReference>
<evidence type="ECO:0000259" key="9">
    <source>
        <dbReference type="Pfam" id="PF16874"/>
    </source>
</evidence>
<feature type="domain" description="Glycosyl hydrolase family 36 C-terminal" evidence="9">
    <location>
        <begin position="630"/>
        <end position="717"/>
    </location>
</feature>
<organism evidence="11 12">
    <name type="scientific">Aquipluma nitroreducens</name>
    <dbReference type="NCBI Taxonomy" id="2010828"/>
    <lineage>
        <taxon>Bacteria</taxon>
        <taxon>Pseudomonadati</taxon>
        <taxon>Bacteroidota</taxon>
        <taxon>Bacteroidia</taxon>
        <taxon>Marinilabiliales</taxon>
        <taxon>Prolixibacteraceae</taxon>
        <taxon>Aquipluma</taxon>
    </lineage>
</organism>
<dbReference type="Proteomes" id="UP001193389">
    <property type="component" value="Chromosome"/>
</dbReference>
<dbReference type="InterPro" id="IPR031704">
    <property type="entry name" value="Glyco_hydro_36_N"/>
</dbReference>
<keyword evidence="3 5" id="KW-0378">Hydrolase</keyword>
<feature type="binding site" evidence="7">
    <location>
        <position position="183"/>
    </location>
    <ligand>
        <name>substrate</name>
    </ligand>
</feature>
<dbReference type="GO" id="GO:0016052">
    <property type="term" value="P:carbohydrate catabolic process"/>
    <property type="evidence" value="ECO:0007669"/>
    <property type="project" value="InterPro"/>
</dbReference>
<feature type="signal peptide" evidence="8">
    <location>
        <begin position="1"/>
        <end position="19"/>
    </location>
</feature>
<dbReference type="InterPro" id="IPR031705">
    <property type="entry name" value="Glyco_hydro_36_C"/>
</dbReference>
<evidence type="ECO:0000256" key="7">
    <source>
        <dbReference type="PIRSR" id="PIRSR005536-2"/>
    </source>
</evidence>
<dbReference type="PROSITE" id="PS00512">
    <property type="entry name" value="ALPHA_GALACTOSIDASE"/>
    <property type="match status" value="1"/>
</dbReference>
<evidence type="ECO:0000256" key="4">
    <source>
        <dbReference type="ARBA" id="ARBA00023295"/>
    </source>
</evidence>
<dbReference type="InterPro" id="IPR013780">
    <property type="entry name" value="Glyco_hydro_b"/>
</dbReference>
<feature type="binding site" evidence="7">
    <location>
        <position position="513"/>
    </location>
    <ligand>
        <name>substrate</name>
    </ligand>
</feature>
<feature type="domain" description="Glycosyl hydrolase family 36 N-terminal" evidence="10">
    <location>
        <begin position="52"/>
        <end position="271"/>
    </location>
</feature>
<dbReference type="Pfam" id="PF16874">
    <property type="entry name" value="Glyco_hydro_36C"/>
    <property type="match status" value="1"/>
</dbReference>
<dbReference type="KEGG" id="anf:AQPE_0837"/>
<evidence type="ECO:0000313" key="11">
    <source>
        <dbReference type="EMBL" id="BBE16694.1"/>
    </source>
</evidence>
<evidence type="ECO:0000256" key="8">
    <source>
        <dbReference type="SAM" id="SignalP"/>
    </source>
</evidence>
<feature type="active site" description="Nucleophile" evidence="6">
    <location>
        <position position="466"/>
    </location>
</feature>
<evidence type="ECO:0000256" key="5">
    <source>
        <dbReference type="PIRNR" id="PIRNR005536"/>
    </source>
</evidence>
<dbReference type="InterPro" id="IPR017853">
    <property type="entry name" value="GH"/>
</dbReference>
<dbReference type="AlphaFoldDB" id="A0A5K7S5R7"/>
<feature type="chain" id="PRO_5024465483" description="Alpha-galactosidase" evidence="8">
    <location>
        <begin position="20"/>
        <end position="722"/>
    </location>
</feature>
<dbReference type="InterPro" id="IPR000111">
    <property type="entry name" value="Glyco_hydro_27/36_CS"/>
</dbReference>
<dbReference type="SUPFAM" id="SSF51445">
    <property type="entry name" value="(Trans)glycosidases"/>
    <property type="match status" value="1"/>
</dbReference>
<sequence>MKKIFLISALILLVVNLYAQFPPMAETQKQIVIETDNTSLVFSVGKNQKLYQVYLGEKLMNPEDYKTLPNQHEAYVPSGMDNLFEPAIRMLHNDGNPSLELLVADNKVTRDGNVITTSILLKDSKYPVEVRLNFAAFQKENIIKTWTEIKHQEKNPVTLTNFASSMLHWDADKYWLTQFHGDWAQEMRMEESQLTAGIKTIDSKLGTRADMYATPVFFLAKNTQATENSGEVIAGTLGWTGSFQLLFEIDNSNSLRMISGMNPFASEYHLKPNENFVTPEFIFTYSAQGKGLASRNFHNWARNYGVLDGNGNRLTLLNNWEATYFDFDEKKLTDLFGGAKELGVDLFLLDDGWFGNKYPRSNDRAGLGDWQETKTKLPHGIGYLVEQAEAKGVKFGIWIEPEMVNPKSELYEKHPDWVLKLPNRDEHYYRNQLVLDLTNPEVQEFVYKLVDDMLTKNPKIGFIKWDCNRMMTNTYSVYQKENQSHVQIEYVRSFYKVMERLRAKYPKLPIMLCSGGGGRTDYGALKYFTEFWPSDNTDAAERVYIQWGYSYFFPSITSCNHITTMGKQTLKYKTDVAMMGKMGYDIRVNELTADELKFSQQALQNYARLKDLIWKGDLYRLVSPYEQERAVLMYVSGDQAKSILFSYSLHPRAFNQFSVVKLAGLDPKKNYKIEEINKVPDFRSRFRADGKVLSGDYLMKIGLSLPNNNELTSAVIEITEVN</sequence>
<evidence type="ECO:0000256" key="6">
    <source>
        <dbReference type="PIRSR" id="PIRSR005536-1"/>
    </source>
</evidence>
<dbReference type="EMBL" id="AP018694">
    <property type="protein sequence ID" value="BBE16694.1"/>
    <property type="molecule type" value="Genomic_DNA"/>
</dbReference>
<dbReference type="FunFam" id="3.20.20.70:FF:000118">
    <property type="entry name" value="Alpha-galactosidase"/>
    <property type="match status" value="1"/>
</dbReference>
<keyword evidence="12" id="KW-1185">Reference proteome</keyword>
<dbReference type="InterPro" id="IPR038417">
    <property type="entry name" value="Alpga-gal_N_sf"/>
</dbReference>
<dbReference type="RefSeq" id="WP_318349745.1">
    <property type="nucleotide sequence ID" value="NZ_AP018694.1"/>
</dbReference>
<evidence type="ECO:0000259" key="10">
    <source>
        <dbReference type="Pfam" id="PF16875"/>
    </source>
</evidence>
<dbReference type="Gene3D" id="2.70.98.60">
    <property type="entry name" value="alpha-galactosidase from lactobacil brevis"/>
    <property type="match status" value="1"/>
</dbReference>
<dbReference type="CDD" id="cd14791">
    <property type="entry name" value="GH36"/>
    <property type="match status" value="1"/>
</dbReference>
<evidence type="ECO:0000313" key="12">
    <source>
        <dbReference type="Proteomes" id="UP001193389"/>
    </source>
</evidence>
<dbReference type="Pfam" id="PF16875">
    <property type="entry name" value="Glyco_hydro_36N"/>
    <property type="match status" value="1"/>
</dbReference>
<dbReference type="Pfam" id="PF02065">
    <property type="entry name" value="Melibiase"/>
    <property type="match status" value="1"/>
</dbReference>
<dbReference type="PANTHER" id="PTHR43053">
    <property type="entry name" value="GLYCOSIDASE FAMILY 31"/>
    <property type="match status" value="1"/>
</dbReference>
<dbReference type="PRINTS" id="PR00743">
    <property type="entry name" value="GLHYDRLASE36"/>
</dbReference>
<keyword evidence="8" id="KW-0732">Signal</keyword>
<keyword evidence="4 5" id="KW-0326">Glycosidase</keyword>
<dbReference type="InterPro" id="IPR050985">
    <property type="entry name" value="Alpha-glycosidase_related"/>
</dbReference>
<proteinExistence type="inferred from homology"/>
<feature type="binding site" evidence="7">
    <location>
        <begin position="464"/>
        <end position="468"/>
    </location>
    <ligand>
        <name>substrate</name>
    </ligand>
</feature>
<feature type="binding site" evidence="7">
    <location>
        <begin position="350"/>
        <end position="351"/>
    </location>
    <ligand>
        <name>substrate</name>
    </ligand>
</feature>
<dbReference type="GO" id="GO:0004557">
    <property type="term" value="F:alpha-galactosidase activity"/>
    <property type="evidence" value="ECO:0007669"/>
    <property type="project" value="UniProtKB-UniRule"/>
</dbReference>
<evidence type="ECO:0000256" key="1">
    <source>
        <dbReference type="ARBA" id="ARBA00001255"/>
    </source>
</evidence>
<comment type="similarity">
    <text evidence="5">Belongs to the glycosyl hydrolase.</text>
</comment>
<dbReference type="PIRSF" id="PIRSF005536">
    <property type="entry name" value="Agal"/>
    <property type="match status" value="1"/>
</dbReference>
<name>A0A5K7S5R7_9BACT</name>
<feature type="binding site" evidence="7">
    <location>
        <position position="535"/>
    </location>
    <ligand>
        <name>substrate</name>
    </ligand>
</feature>
<evidence type="ECO:0000256" key="2">
    <source>
        <dbReference type="ARBA" id="ARBA00012755"/>
    </source>
</evidence>